<proteinExistence type="predicted"/>
<protein>
    <submittedName>
        <fullName evidence="3">4'-phosphopantetheinyl transferase superfamily protein</fullName>
    </submittedName>
</protein>
<gene>
    <name evidence="3" type="ORF">EKK97_17645</name>
</gene>
<keyword evidence="4" id="KW-1185">Reference proteome</keyword>
<reference evidence="3 4" key="1">
    <citation type="submission" date="2019-01" db="EMBL/GenBank/DDBJ databases">
        <title>Complete genome of a denitifying bacterium Halomons sp. BC-M4-5.</title>
        <authorList>
            <person name="Wang L."/>
            <person name="Shao Z."/>
        </authorList>
    </citation>
    <scope>NUCLEOTIDE SEQUENCE [LARGE SCALE GENOMIC DNA]</scope>
    <source>
        <strain evidence="3 4">BC-M4-5</strain>
    </source>
</reference>
<dbReference type="AlphaFoldDB" id="A0A6I6STM3"/>
<dbReference type="InterPro" id="IPR008278">
    <property type="entry name" value="4-PPantetheinyl_Trfase_dom"/>
</dbReference>
<dbReference type="Proteomes" id="UP000464013">
    <property type="component" value="Chromosome"/>
</dbReference>
<evidence type="ECO:0000256" key="1">
    <source>
        <dbReference type="ARBA" id="ARBA00022679"/>
    </source>
</evidence>
<accession>A0A6I6STM3</accession>
<evidence type="ECO:0000259" key="2">
    <source>
        <dbReference type="Pfam" id="PF01648"/>
    </source>
</evidence>
<dbReference type="Gene3D" id="3.90.470.20">
    <property type="entry name" value="4'-phosphopantetheinyl transferase domain"/>
    <property type="match status" value="2"/>
</dbReference>
<dbReference type="SUPFAM" id="SSF56214">
    <property type="entry name" value="4'-phosphopantetheinyl transferase"/>
    <property type="match status" value="1"/>
</dbReference>
<sequence length="198" mass="21501">MTSRLDLLLAQAPAGSSGACLSQLGRELLSRLAARQGIDCTVGGWSPRGSGAPRHPALPSPWQACLSHRGRRVVAGLATVPVGIDIEQSRPRHGARLAELVELLPEAWVRRAILEAANPLEAFYSAWTLHEALFKLDSLSGLTPSSVLETRLARLLPGGNVQAWQWQQDGWTLSICSHACRLGIHPLPQLAITKRHWP</sequence>
<dbReference type="PROSITE" id="PS51257">
    <property type="entry name" value="PROKAR_LIPOPROTEIN"/>
    <property type="match status" value="1"/>
</dbReference>
<evidence type="ECO:0000313" key="3">
    <source>
        <dbReference type="EMBL" id="QHC51040.1"/>
    </source>
</evidence>
<dbReference type="GO" id="GO:0000287">
    <property type="term" value="F:magnesium ion binding"/>
    <property type="evidence" value="ECO:0007669"/>
    <property type="project" value="InterPro"/>
</dbReference>
<dbReference type="KEGG" id="htx:EKK97_17645"/>
<dbReference type="InterPro" id="IPR037143">
    <property type="entry name" value="4-PPantetheinyl_Trfase_dom_sf"/>
</dbReference>
<evidence type="ECO:0000313" key="4">
    <source>
        <dbReference type="Proteomes" id="UP000464013"/>
    </source>
</evidence>
<dbReference type="OrthoDB" id="6905243at2"/>
<feature type="domain" description="4'-phosphopantetheinyl transferase" evidence="2">
    <location>
        <begin position="81"/>
        <end position="137"/>
    </location>
</feature>
<dbReference type="GO" id="GO:0008897">
    <property type="term" value="F:holo-[acyl-carrier-protein] synthase activity"/>
    <property type="evidence" value="ECO:0007669"/>
    <property type="project" value="InterPro"/>
</dbReference>
<organism evidence="3 4">
    <name type="scientific">Billgrantia tianxiuensis</name>
    <dbReference type="NCBI Taxonomy" id="2497861"/>
    <lineage>
        <taxon>Bacteria</taxon>
        <taxon>Pseudomonadati</taxon>
        <taxon>Pseudomonadota</taxon>
        <taxon>Gammaproteobacteria</taxon>
        <taxon>Oceanospirillales</taxon>
        <taxon>Halomonadaceae</taxon>
        <taxon>Billgrantia</taxon>
    </lineage>
</organism>
<dbReference type="Pfam" id="PF01648">
    <property type="entry name" value="ACPS"/>
    <property type="match status" value="1"/>
</dbReference>
<keyword evidence="1 3" id="KW-0808">Transferase</keyword>
<dbReference type="EMBL" id="CP035042">
    <property type="protein sequence ID" value="QHC51040.1"/>
    <property type="molecule type" value="Genomic_DNA"/>
</dbReference>
<name>A0A6I6STM3_9GAMM</name>